<sequence>MQPRLVGQMRELSEMSVGVGPVRKDKGFRFTVIDPKWKQPIRVAKENGEIVTGHTILGMLRNGELDMKEHQPILRRTTNALGALLRCCLMCVLEAFGGG</sequence>
<dbReference type="EMBL" id="HBIV01034534">
    <property type="protein sequence ID" value="CAE0672959.1"/>
    <property type="molecule type" value="Transcribed_RNA"/>
</dbReference>
<evidence type="ECO:0000313" key="1">
    <source>
        <dbReference type="EMBL" id="CAE0672959.1"/>
    </source>
</evidence>
<dbReference type="AlphaFoldDB" id="A0A6V3QMK0"/>
<name>A0A6V3QMK0_9EUKA</name>
<gene>
    <name evidence="1" type="ORF">LGLO00237_LOCUS24635</name>
</gene>
<protein>
    <submittedName>
        <fullName evidence="1">Uncharacterized protein</fullName>
    </submittedName>
</protein>
<organism evidence="1">
    <name type="scientific">Lotharella globosa</name>
    <dbReference type="NCBI Taxonomy" id="91324"/>
    <lineage>
        <taxon>Eukaryota</taxon>
        <taxon>Sar</taxon>
        <taxon>Rhizaria</taxon>
        <taxon>Cercozoa</taxon>
        <taxon>Chlorarachniophyceae</taxon>
        <taxon>Lotharella</taxon>
    </lineage>
</organism>
<proteinExistence type="predicted"/>
<accession>A0A6V3QMK0</accession>
<reference evidence="1" key="1">
    <citation type="submission" date="2021-01" db="EMBL/GenBank/DDBJ databases">
        <authorList>
            <person name="Corre E."/>
            <person name="Pelletier E."/>
            <person name="Niang G."/>
            <person name="Scheremetjew M."/>
            <person name="Finn R."/>
            <person name="Kale V."/>
            <person name="Holt S."/>
            <person name="Cochrane G."/>
            <person name="Meng A."/>
            <person name="Brown T."/>
            <person name="Cohen L."/>
        </authorList>
    </citation>
    <scope>NUCLEOTIDE SEQUENCE</scope>
    <source>
        <strain evidence="1">CCCM811</strain>
    </source>
</reference>